<dbReference type="InterPro" id="IPR051091">
    <property type="entry name" value="O-Glucosyltr/Glycosyltrsf_90"/>
</dbReference>
<reference evidence="3" key="1">
    <citation type="journal article" date="2023" name="Access Microbiol">
        <title>De-novo genome assembly for Akanthomyces muscarius, a biocontrol agent of insect agricultural pests.</title>
        <authorList>
            <person name="Erdos Z."/>
            <person name="Studholme D.J."/>
            <person name="Raymond B."/>
            <person name="Sharma M."/>
        </authorList>
    </citation>
    <scope>NUCLEOTIDE SEQUENCE</scope>
    <source>
        <strain evidence="3">Ve6</strain>
    </source>
</reference>
<dbReference type="Pfam" id="PF05686">
    <property type="entry name" value="Glyco_transf_90"/>
    <property type="match status" value="1"/>
</dbReference>
<gene>
    <name evidence="3" type="ORF">LMH87_000724</name>
</gene>
<name>A0A9W8QHX3_AKAMU</name>
<sequence length="625" mass="70621">MFARPSGIVRYLGLALIILCALYAFKNNAYEATVSNLHRPGGFGGLSSAADRLHKGKNKAHPIDSLIFDAQHKFAELLSKESKTVEDAAQAYRKRRGRHPPPGFAEWFEFAQSKGAIVVEDFFDQIHHDIEPFWGVEPALMRRESQHFDMTINVRNGNATAGSDWFWTAIWLRMIKNVEHLLPDMDIPLNAMDEPRIIAPYEDIQHYMTKAAKTMGLAKPDKMISEFQSLPTGGNADDGEMRNKEWEGAETNPFWNLVRRGCPPKSLARTTPVQTDFAGTPAFNTSYGKPHSYQGFVSNSTLSRDVCHQPDLQGLAGVFIEPLSTSTTKVLFPLFGGSKLAVNNEILIPAAMYYEGEKRFTGGDEHGVEWSEKSHNVIWRGVGTGGRNRDNTWKGFQRHRFVAMNNATTVKRAESGGAQDQPENFVLPDASYNVAAQKDGRLGEWLGNLTDVGLTDLSCTPAQGDLRCAYMDHAYDTVKGVDLTEQFNSKILPDIDGNSFSGRYIGFLRSTSLPIKSTVWREWHDSRLVAWKHFVPMDNRFTDYYGILDYFLGYEGRGAHDDAAEKIATEGKEWAERVLRKEDMEIYVLRLLLEYGRLLDDRRESMGWVGDVLAKPSLMRKWRQW</sequence>
<keyword evidence="1" id="KW-0812">Transmembrane</keyword>
<proteinExistence type="predicted"/>
<dbReference type="InterPro" id="IPR006598">
    <property type="entry name" value="CAP10"/>
</dbReference>
<evidence type="ECO:0000313" key="4">
    <source>
        <dbReference type="Proteomes" id="UP001144673"/>
    </source>
</evidence>
<feature type="domain" description="Glycosyl transferase CAP10" evidence="2">
    <location>
        <begin position="302"/>
        <end position="602"/>
    </location>
</feature>
<comment type="caution">
    <text evidence="3">The sequence shown here is derived from an EMBL/GenBank/DDBJ whole genome shotgun (WGS) entry which is preliminary data.</text>
</comment>
<organism evidence="3 4">
    <name type="scientific">Akanthomyces muscarius</name>
    <name type="common">Entomopathogenic fungus</name>
    <name type="synonym">Lecanicillium muscarium</name>
    <dbReference type="NCBI Taxonomy" id="2231603"/>
    <lineage>
        <taxon>Eukaryota</taxon>
        <taxon>Fungi</taxon>
        <taxon>Dikarya</taxon>
        <taxon>Ascomycota</taxon>
        <taxon>Pezizomycotina</taxon>
        <taxon>Sordariomycetes</taxon>
        <taxon>Hypocreomycetidae</taxon>
        <taxon>Hypocreales</taxon>
        <taxon>Cordycipitaceae</taxon>
        <taxon>Akanthomyces</taxon>
    </lineage>
</organism>
<dbReference type="SMART" id="SM00672">
    <property type="entry name" value="CAP10"/>
    <property type="match status" value="1"/>
</dbReference>
<dbReference type="PANTHER" id="PTHR12203:SF22">
    <property type="entry name" value="CAPSULE ASSOCIATED PROTEIN"/>
    <property type="match status" value="1"/>
</dbReference>
<keyword evidence="4" id="KW-1185">Reference proteome</keyword>
<dbReference type="KEGG" id="amus:LMH87_000724"/>
<keyword evidence="1" id="KW-0472">Membrane</keyword>
<accession>A0A9W8QHX3</accession>
<evidence type="ECO:0000313" key="3">
    <source>
        <dbReference type="EMBL" id="KAJ4155483.1"/>
    </source>
</evidence>
<dbReference type="Proteomes" id="UP001144673">
    <property type="component" value="Chromosome 6"/>
</dbReference>
<dbReference type="RefSeq" id="XP_056055607.1">
    <property type="nucleotide sequence ID" value="XM_056198682.1"/>
</dbReference>
<keyword evidence="1" id="KW-1133">Transmembrane helix</keyword>
<dbReference type="EMBL" id="JAJHUN010000007">
    <property type="protein sequence ID" value="KAJ4155483.1"/>
    <property type="molecule type" value="Genomic_DNA"/>
</dbReference>
<evidence type="ECO:0000259" key="2">
    <source>
        <dbReference type="SMART" id="SM00672"/>
    </source>
</evidence>
<dbReference type="PANTHER" id="PTHR12203">
    <property type="entry name" value="KDEL LYS-ASP-GLU-LEU CONTAINING - RELATED"/>
    <property type="match status" value="1"/>
</dbReference>
<evidence type="ECO:0000256" key="1">
    <source>
        <dbReference type="SAM" id="Phobius"/>
    </source>
</evidence>
<dbReference type="GeneID" id="80887883"/>
<feature type="transmembrane region" description="Helical" evidence="1">
    <location>
        <begin position="7"/>
        <end position="25"/>
    </location>
</feature>
<dbReference type="AlphaFoldDB" id="A0A9W8QHX3"/>
<protein>
    <recommendedName>
        <fullName evidence="2">Glycosyl transferase CAP10 domain-containing protein</fullName>
    </recommendedName>
</protein>